<dbReference type="Pfam" id="PF01381">
    <property type="entry name" value="HTH_3"/>
    <property type="match status" value="1"/>
</dbReference>
<dbReference type="CDD" id="cd00093">
    <property type="entry name" value="HTH_XRE"/>
    <property type="match status" value="1"/>
</dbReference>
<protein>
    <recommendedName>
        <fullName evidence="1">HTH cro/C1-type domain-containing protein</fullName>
    </recommendedName>
</protein>
<proteinExistence type="predicted"/>
<reference evidence="2 3" key="1">
    <citation type="journal article" date="2011" name="J. Bacteriol.">
        <title>Genome Sequence of the Ruminal Bacterium Megasphaera elsdenii.</title>
        <authorList>
            <person name="Marx H."/>
            <person name="Graf A.B."/>
            <person name="Tatto N."/>
            <person name="Thallinger G.G."/>
            <person name="Mattanovich D."/>
            <person name="Sauer M."/>
        </authorList>
    </citation>
    <scope>NUCLEOTIDE SEQUENCE [LARGE SCALE GENOMIC DNA]</scope>
    <source>
        <strain evidence="2 3">DSM 20460</strain>
    </source>
</reference>
<feature type="domain" description="HTH cro/C1-type" evidence="1">
    <location>
        <begin position="24"/>
        <end position="66"/>
    </location>
</feature>
<dbReference type="Proteomes" id="UP000010111">
    <property type="component" value="Chromosome"/>
</dbReference>
<dbReference type="Gene3D" id="1.10.260.40">
    <property type="entry name" value="lambda repressor-like DNA-binding domains"/>
    <property type="match status" value="1"/>
</dbReference>
<dbReference type="eggNOG" id="COG1476">
    <property type="taxonomic scope" value="Bacteria"/>
</dbReference>
<dbReference type="InterPro" id="IPR010982">
    <property type="entry name" value="Lambda_DNA-bd_dom_sf"/>
</dbReference>
<dbReference type="PROSITE" id="PS50943">
    <property type="entry name" value="HTH_CROC1"/>
    <property type="match status" value="1"/>
</dbReference>
<dbReference type="SUPFAM" id="SSF47413">
    <property type="entry name" value="lambda repressor-like DNA-binding domains"/>
    <property type="match status" value="1"/>
</dbReference>
<evidence type="ECO:0000313" key="3">
    <source>
        <dbReference type="Proteomes" id="UP000010111"/>
    </source>
</evidence>
<dbReference type="STRING" id="1064535.MELS_0214"/>
<organism evidence="2 3">
    <name type="scientific">Megasphaera elsdenii DSM 20460</name>
    <dbReference type="NCBI Taxonomy" id="1064535"/>
    <lineage>
        <taxon>Bacteria</taxon>
        <taxon>Bacillati</taxon>
        <taxon>Bacillota</taxon>
        <taxon>Negativicutes</taxon>
        <taxon>Veillonellales</taxon>
        <taxon>Veillonellaceae</taxon>
        <taxon>Megasphaera</taxon>
    </lineage>
</organism>
<dbReference type="InterPro" id="IPR001387">
    <property type="entry name" value="Cro/C1-type_HTH"/>
</dbReference>
<dbReference type="KEGG" id="med:MELS_0214"/>
<dbReference type="HOGENOM" id="CLU_2735300_0_0_9"/>
<gene>
    <name evidence="2" type="ORF">MELS_0214</name>
</gene>
<dbReference type="RefSeq" id="WP_014015182.1">
    <property type="nucleotide sequence ID" value="NC_015873.1"/>
</dbReference>
<dbReference type="GO" id="GO:0003677">
    <property type="term" value="F:DNA binding"/>
    <property type="evidence" value="ECO:0007669"/>
    <property type="project" value="InterPro"/>
</dbReference>
<dbReference type="EMBL" id="HE576794">
    <property type="protein sequence ID" value="CCC72437.1"/>
    <property type="molecule type" value="Genomic_DNA"/>
</dbReference>
<dbReference type="SMART" id="SM00530">
    <property type="entry name" value="HTH_XRE"/>
    <property type="match status" value="1"/>
</dbReference>
<accession>G0VL57</accession>
<keyword evidence="3" id="KW-1185">Reference proteome</keyword>
<name>G0VL57_MEGEL</name>
<dbReference type="GeneID" id="97491146"/>
<sequence>MKNTVSIDMEKVEQLSHEHLWTWAELARHSSVTQSTLFALKAGRRRASMITAYKIAHALNVEPQMLIKEEG</sequence>
<evidence type="ECO:0000313" key="2">
    <source>
        <dbReference type="EMBL" id="CCC72437.1"/>
    </source>
</evidence>
<evidence type="ECO:0000259" key="1">
    <source>
        <dbReference type="PROSITE" id="PS50943"/>
    </source>
</evidence>
<dbReference type="AlphaFoldDB" id="G0VL57"/>